<dbReference type="Proteomes" id="UP000199534">
    <property type="component" value="Unassembled WGS sequence"/>
</dbReference>
<evidence type="ECO:0000256" key="1">
    <source>
        <dbReference type="SAM" id="MobiDB-lite"/>
    </source>
</evidence>
<feature type="compositionally biased region" description="Basic and acidic residues" evidence="1">
    <location>
        <begin position="42"/>
        <end position="60"/>
    </location>
</feature>
<evidence type="ECO:0000256" key="2">
    <source>
        <dbReference type="SAM" id="SignalP"/>
    </source>
</evidence>
<accession>A0A1I6FNH7</accession>
<gene>
    <name evidence="4" type="ORF">SAMN04490243_0215</name>
</gene>
<sequence>MSRGIIFLLLLLVAPALWGQQPSDSLQTTPPQQVDSTLQQEELSRKEARRNARKAQDSLKRDLREKGISIEDVQQRQEVNPLAPSRAAFYSAVLPGLGQAYNKRYWKVPIVWGAIGTGVAVYLYNDGLYDRFRTAFKRRQAGFTDDEFFDVNPDDDIIPTDPLFSLEALEDGQERYQRDRDLAMLITIALYALNIIDANVDAHLKQYNVDENLSLNIQPYLELTPIEQVPNYGLAMRISF</sequence>
<feature type="region of interest" description="Disordered" evidence="1">
    <location>
        <begin position="22"/>
        <end position="60"/>
    </location>
</feature>
<dbReference type="AlphaFoldDB" id="A0A1I6FNH7"/>
<evidence type="ECO:0000313" key="5">
    <source>
        <dbReference type="Proteomes" id="UP000199534"/>
    </source>
</evidence>
<organism evidence="4 5">
    <name type="scientific">Robiginitalea myxolifaciens</name>
    <dbReference type="NCBI Taxonomy" id="400055"/>
    <lineage>
        <taxon>Bacteria</taxon>
        <taxon>Pseudomonadati</taxon>
        <taxon>Bacteroidota</taxon>
        <taxon>Flavobacteriia</taxon>
        <taxon>Flavobacteriales</taxon>
        <taxon>Flavobacteriaceae</taxon>
        <taxon>Robiginitalea</taxon>
    </lineage>
</organism>
<dbReference type="Pfam" id="PF18935">
    <property type="entry name" value="DUF5683"/>
    <property type="match status" value="1"/>
</dbReference>
<dbReference type="EMBL" id="FOYQ01000001">
    <property type="protein sequence ID" value="SFR31414.1"/>
    <property type="molecule type" value="Genomic_DNA"/>
</dbReference>
<evidence type="ECO:0000259" key="3">
    <source>
        <dbReference type="Pfam" id="PF18935"/>
    </source>
</evidence>
<feature type="signal peptide" evidence="2">
    <location>
        <begin position="1"/>
        <end position="19"/>
    </location>
</feature>
<feature type="chain" id="PRO_5011728314" description="DUF5683 domain-containing protein" evidence="2">
    <location>
        <begin position="20"/>
        <end position="240"/>
    </location>
</feature>
<name>A0A1I6FNH7_9FLAO</name>
<feature type="domain" description="DUF5683" evidence="3">
    <location>
        <begin position="81"/>
        <end position="240"/>
    </location>
</feature>
<keyword evidence="5" id="KW-1185">Reference proteome</keyword>
<dbReference type="STRING" id="400055.SAMN04490243_0215"/>
<feature type="compositionally biased region" description="Polar residues" evidence="1">
    <location>
        <begin position="22"/>
        <end position="41"/>
    </location>
</feature>
<evidence type="ECO:0000313" key="4">
    <source>
        <dbReference type="EMBL" id="SFR31414.1"/>
    </source>
</evidence>
<dbReference type="RefSeq" id="WP_245759705.1">
    <property type="nucleotide sequence ID" value="NZ_FOYQ01000001.1"/>
</dbReference>
<protein>
    <recommendedName>
        <fullName evidence="3">DUF5683 domain-containing protein</fullName>
    </recommendedName>
</protein>
<keyword evidence="2" id="KW-0732">Signal</keyword>
<reference evidence="4 5" key="1">
    <citation type="submission" date="2016-10" db="EMBL/GenBank/DDBJ databases">
        <authorList>
            <person name="de Groot N.N."/>
        </authorList>
    </citation>
    <scope>NUCLEOTIDE SEQUENCE [LARGE SCALE GENOMIC DNA]</scope>
    <source>
        <strain evidence="4 5">DSM 21019</strain>
    </source>
</reference>
<dbReference type="InterPro" id="IPR043738">
    <property type="entry name" value="DUF5683"/>
</dbReference>
<proteinExistence type="predicted"/>